<accession>A0A6N7LPV3</accession>
<organism evidence="4 5">
    <name type="scientific">Alcanivorax sediminis</name>
    <dbReference type="NCBI Taxonomy" id="2663008"/>
    <lineage>
        <taxon>Bacteria</taxon>
        <taxon>Pseudomonadati</taxon>
        <taxon>Pseudomonadota</taxon>
        <taxon>Gammaproteobacteria</taxon>
        <taxon>Oceanospirillales</taxon>
        <taxon>Alcanivoracaceae</taxon>
        <taxon>Alcanivorax</taxon>
    </lineage>
</organism>
<evidence type="ECO:0000256" key="2">
    <source>
        <dbReference type="ARBA" id="ARBA00022801"/>
    </source>
</evidence>
<gene>
    <name evidence="4" type="ORF">GFN93_01790</name>
</gene>
<comment type="cofactor">
    <cofactor evidence="1">
        <name>Mg(2+)</name>
        <dbReference type="ChEBI" id="CHEBI:18420"/>
    </cofactor>
</comment>
<dbReference type="Proteomes" id="UP000469421">
    <property type="component" value="Unassembled WGS sequence"/>
</dbReference>
<dbReference type="PROSITE" id="PS51462">
    <property type="entry name" value="NUDIX"/>
    <property type="match status" value="1"/>
</dbReference>
<evidence type="ECO:0000259" key="3">
    <source>
        <dbReference type="PROSITE" id="PS51462"/>
    </source>
</evidence>
<feature type="domain" description="Nudix hydrolase" evidence="3">
    <location>
        <begin position="54"/>
        <end position="177"/>
    </location>
</feature>
<keyword evidence="2" id="KW-0378">Hydrolase</keyword>
<proteinExistence type="predicted"/>
<dbReference type="CDD" id="cd02883">
    <property type="entry name" value="NUDIX_Hydrolase"/>
    <property type="match status" value="1"/>
</dbReference>
<keyword evidence="5" id="KW-1185">Reference proteome</keyword>
<sequence length="200" mass="21712">MRSGKAPEKCHDSVMLTGHATVMTSNRSIIAALLLLPCLSAIADCPRVAGEEDDRRANAGCLIIQDDRVLLLTHRWGGKLGVPGGTLEEGELAQCTAWRETAEEVGLAVTVGKRLAVMSNGFHLYRCYPRQPLRSHAPLPVPGSALTEVTAIGWYPLSSLRKESWRFHYQFDQFIAVADEAMRSEKDAAQAGANGGLQAK</sequence>
<dbReference type="GO" id="GO:0016787">
    <property type="term" value="F:hydrolase activity"/>
    <property type="evidence" value="ECO:0007669"/>
    <property type="project" value="UniProtKB-KW"/>
</dbReference>
<dbReference type="Gene3D" id="3.90.79.10">
    <property type="entry name" value="Nucleoside Triphosphate Pyrophosphohydrolase"/>
    <property type="match status" value="1"/>
</dbReference>
<dbReference type="PROSITE" id="PS00893">
    <property type="entry name" value="NUDIX_BOX"/>
    <property type="match status" value="1"/>
</dbReference>
<name>A0A6N7LPV3_9GAMM</name>
<dbReference type="Pfam" id="PF00293">
    <property type="entry name" value="NUDIX"/>
    <property type="match status" value="1"/>
</dbReference>
<comment type="caution">
    <text evidence="4">The sequence shown here is derived from an EMBL/GenBank/DDBJ whole genome shotgun (WGS) entry which is preliminary data.</text>
</comment>
<dbReference type="SUPFAM" id="SSF55811">
    <property type="entry name" value="Nudix"/>
    <property type="match status" value="1"/>
</dbReference>
<evidence type="ECO:0000256" key="1">
    <source>
        <dbReference type="ARBA" id="ARBA00001946"/>
    </source>
</evidence>
<dbReference type="InterPro" id="IPR000086">
    <property type="entry name" value="NUDIX_hydrolase_dom"/>
</dbReference>
<dbReference type="AlphaFoldDB" id="A0A6N7LPV3"/>
<reference evidence="4 5" key="1">
    <citation type="submission" date="2019-10" db="EMBL/GenBank/DDBJ databases">
        <title>Alcanivorax sp.PA15-N-34 draft genome sequence.</title>
        <authorList>
            <person name="Liao X."/>
            <person name="Shao Z."/>
        </authorList>
    </citation>
    <scope>NUCLEOTIDE SEQUENCE [LARGE SCALE GENOMIC DNA]</scope>
    <source>
        <strain evidence="4 5">PA15-N-34</strain>
    </source>
</reference>
<dbReference type="InterPro" id="IPR020084">
    <property type="entry name" value="NUDIX_hydrolase_CS"/>
</dbReference>
<evidence type="ECO:0000313" key="4">
    <source>
        <dbReference type="EMBL" id="MQX51962.1"/>
    </source>
</evidence>
<dbReference type="PANTHER" id="PTHR43222:SF2">
    <property type="entry name" value="NUDIX HYDROLASE 23, CHLOROPLASTIC"/>
    <property type="match status" value="1"/>
</dbReference>
<evidence type="ECO:0000313" key="5">
    <source>
        <dbReference type="Proteomes" id="UP000469421"/>
    </source>
</evidence>
<protein>
    <submittedName>
        <fullName evidence="4">NUDIX domain-containing protein</fullName>
    </submittedName>
</protein>
<dbReference type="PANTHER" id="PTHR43222">
    <property type="entry name" value="NUDIX HYDROLASE 23"/>
    <property type="match status" value="1"/>
</dbReference>
<dbReference type="EMBL" id="WIRE01000001">
    <property type="protein sequence ID" value="MQX51962.1"/>
    <property type="molecule type" value="Genomic_DNA"/>
</dbReference>
<dbReference type="InterPro" id="IPR015797">
    <property type="entry name" value="NUDIX_hydrolase-like_dom_sf"/>
</dbReference>